<evidence type="ECO:0000259" key="12">
    <source>
        <dbReference type="Pfam" id="PF08546"/>
    </source>
</evidence>
<dbReference type="InterPro" id="IPR050838">
    <property type="entry name" value="Ketopantoate_reductase"/>
</dbReference>
<dbReference type="InterPro" id="IPR036291">
    <property type="entry name" value="NAD(P)-bd_dom_sf"/>
</dbReference>
<proteinExistence type="inferred from homology"/>
<dbReference type="SUPFAM" id="SSF51735">
    <property type="entry name" value="NAD(P)-binding Rossmann-fold domains"/>
    <property type="match status" value="1"/>
</dbReference>
<dbReference type="EMBL" id="JAQQXP010000001">
    <property type="protein sequence ID" value="MDC8831646.1"/>
    <property type="molecule type" value="Genomic_DNA"/>
</dbReference>
<feature type="domain" description="Ketopantoate reductase N-terminal" evidence="11">
    <location>
        <begin position="7"/>
        <end position="150"/>
    </location>
</feature>
<dbReference type="Gene3D" id="3.40.50.720">
    <property type="entry name" value="NAD(P)-binding Rossmann-like Domain"/>
    <property type="match status" value="1"/>
</dbReference>
<dbReference type="PANTHER" id="PTHR43765">
    <property type="entry name" value="2-DEHYDROPANTOATE 2-REDUCTASE-RELATED"/>
    <property type="match status" value="1"/>
</dbReference>
<accession>A0ABT5L3N6</accession>
<comment type="similarity">
    <text evidence="2 10">Belongs to the ketopantoate reductase family.</text>
</comment>
<feature type="domain" description="Ketopantoate reductase C-terminal" evidence="12">
    <location>
        <begin position="181"/>
        <end position="301"/>
    </location>
</feature>
<keyword evidence="5 10" id="KW-0566">Pantothenate biosynthesis</keyword>
<evidence type="ECO:0000256" key="6">
    <source>
        <dbReference type="ARBA" id="ARBA00022857"/>
    </source>
</evidence>
<reference evidence="13 14" key="1">
    <citation type="submission" date="2022-10" db="EMBL/GenBank/DDBJ databases">
        <title>Alteromonas sp. chi3 Genome sequencing.</title>
        <authorList>
            <person name="Park S."/>
        </authorList>
    </citation>
    <scope>NUCLEOTIDE SEQUENCE [LARGE SCALE GENOMIC DNA]</scope>
    <source>
        <strain evidence="14">chi3</strain>
    </source>
</reference>
<evidence type="ECO:0000313" key="13">
    <source>
        <dbReference type="EMBL" id="MDC8831646.1"/>
    </source>
</evidence>
<evidence type="ECO:0000256" key="5">
    <source>
        <dbReference type="ARBA" id="ARBA00022655"/>
    </source>
</evidence>
<evidence type="ECO:0000256" key="7">
    <source>
        <dbReference type="ARBA" id="ARBA00023002"/>
    </source>
</evidence>
<organism evidence="13 14">
    <name type="scientific">Alteromonas gilva</name>
    <dbReference type="NCBI Taxonomy" id="2987522"/>
    <lineage>
        <taxon>Bacteria</taxon>
        <taxon>Pseudomonadati</taxon>
        <taxon>Pseudomonadota</taxon>
        <taxon>Gammaproteobacteria</taxon>
        <taxon>Alteromonadales</taxon>
        <taxon>Alteromonadaceae</taxon>
        <taxon>Alteromonas/Salinimonas group</taxon>
        <taxon>Alteromonas</taxon>
    </lineage>
</organism>
<keyword evidence="14" id="KW-1185">Reference proteome</keyword>
<evidence type="ECO:0000256" key="3">
    <source>
        <dbReference type="ARBA" id="ARBA00013014"/>
    </source>
</evidence>
<comment type="catalytic activity">
    <reaction evidence="9 10">
        <text>(R)-pantoate + NADP(+) = 2-dehydropantoate + NADPH + H(+)</text>
        <dbReference type="Rhea" id="RHEA:16233"/>
        <dbReference type="ChEBI" id="CHEBI:11561"/>
        <dbReference type="ChEBI" id="CHEBI:15378"/>
        <dbReference type="ChEBI" id="CHEBI:15980"/>
        <dbReference type="ChEBI" id="CHEBI:57783"/>
        <dbReference type="ChEBI" id="CHEBI:58349"/>
        <dbReference type="EC" id="1.1.1.169"/>
    </reaction>
</comment>
<dbReference type="SUPFAM" id="SSF48179">
    <property type="entry name" value="6-phosphogluconate dehydrogenase C-terminal domain-like"/>
    <property type="match status" value="1"/>
</dbReference>
<evidence type="ECO:0000256" key="2">
    <source>
        <dbReference type="ARBA" id="ARBA00007870"/>
    </source>
</evidence>
<sequence length="303" mass="32145">MSAIVNILGSGAIGGLCAAGAQQAGVSYRLLPRASSALLQTVVLQNSPSHDSRSVSLQPLADSAPAAFTADDILILPLKVFQLKAAIAYWQPKLTTDTPIILLHNGMGGMELAAEYLPLNPVYLATTSHGAFKTTATTVQHTGVGKTMLGLSPLHSASASLNTHIGQLLHHCIGPVTWRDDILLALWQKLAINCAINPLTAQHNVRNGALSSAVFRPTIEAVVNEVCEVAVACGIELRYSVVLAQVFEVIQLTATNYSSMHQDVAHQRPTEIDAITGYIIAQANKKGIDVTTNTLLYNAIKNA</sequence>
<evidence type="ECO:0000313" key="14">
    <source>
        <dbReference type="Proteomes" id="UP001218788"/>
    </source>
</evidence>
<dbReference type="EC" id="1.1.1.169" evidence="3 10"/>
<dbReference type="PANTHER" id="PTHR43765:SF2">
    <property type="entry name" value="2-DEHYDROPANTOATE 2-REDUCTASE"/>
    <property type="match status" value="1"/>
</dbReference>
<protein>
    <recommendedName>
        <fullName evidence="4 10">2-dehydropantoate 2-reductase</fullName>
        <ecNumber evidence="3 10">1.1.1.169</ecNumber>
    </recommendedName>
    <alternativeName>
        <fullName evidence="8 10">Ketopantoate reductase</fullName>
    </alternativeName>
</protein>
<gene>
    <name evidence="13" type="ORF">OIK42_12840</name>
</gene>
<name>A0ABT5L3N6_9ALTE</name>
<evidence type="ECO:0000256" key="10">
    <source>
        <dbReference type="RuleBase" id="RU362068"/>
    </source>
</evidence>
<dbReference type="InterPro" id="IPR013752">
    <property type="entry name" value="KPA_reductase"/>
</dbReference>
<comment type="pathway">
    <text evidence="1 10">Cofactor biosynthesis; (R)-pantothenate biosynthesis; (R)-pantoate from 3-methyl-2-oxobutanoate: step 2/2.</text>
</comment>
<evidence type="ECO:0000256" key="4">
    <source>
        <dbReference type="ARBA" id="ARBA00019465"/>
    </source>
</evidence>
<dbReference type="InterPro" id="IPR003710">
    <property type="entry name" value="ApbA"/>
</dbReference>
<evidence type="ECO:0000259" key="11">
    <source>
        <dbReference type="Pfam" id="PF02558"/>
    </source>
</evidence>
<keyword evidence="6 10" id="KW-0521">NADP</keyword>
<comment type="caution">
    <text evidence="13">The sequence shown here is derived from an EMBL/GenBank/DDBJ whole genome shotgun (WGS) entry which is preliminary data.</text>
</comment>
<dbReference type="Proteomes" id="UP001218788">
    <property type="component" value="Unassembled WGS sequence"/>
</dbReference>
<comment type="function">
    <text evidence="10">Catalyzes the NADPH-dependent reduction of ketopantoate into pantoic acid.</text>
</comment>
<dbReference type="InterPro" id="IPR013332">
    <property type="entry name" value="KPR_N"/>
</dbReference>
<dbReference type="InterPro" id="IPR013328">
    <property type="entry name" value="6PGD_dom2"/>
</dbReference>
<keyword evidence="7 10" id="KW-0560">Oxidoreductase</keyword>
<dbReference type="NCBIfam" id="TIGR00745">
    <property type="entry name" value="apbA_panE"/>
    <property type="match status" value="1"/>
</dbReference>
<evidence type="ECO:0000256" key="1">
    <source>
        <dbReference type="ARBA" id="ARBA00004994"/>
    </source>
</evidence>
<dbReference type="Pfam" id="PF08546">
    <property type="entry name" value="ApbA_C"/>
    <property type="match status" value="1"/>
</dbReference>
<evidence type="ECO:0000256" key="8">
    <source>
        <dbReference type="ARBA" id="ARBA00032024"/>
    </source>
</evidence>
<dbReference type="Pfam" id="PF02558">
    <property type="entry name" value="ApbA"/>
    <property type="match status" value="1"/>
</dbReference>
<dbReference type="Gene3D" id="1.10.1040.10">
    <property type="entry name" value="N-(1-d-carboxylethyl)-l-norvaline Dehydrogenase, domain 2"/>
    <property type="match status" value="1"/>
</dbReference>
<dbReference type="InterPro" id="IPR008927">
    <property type="entry name" value="6-PGluconate_DH-like_C_sf"/>
</dbReference>
<evidence type="ECO:0000256" key="9">
    <source>
        <dbReference type="ARBA" id="ARBA00048793"/>
    </source>
</evidence>
<dbReference type="RefSeq" id="WP_273641065.1">
    <property type="nucleotide sequence ID" value="NZ_JAQQXP010000001.1"/>
</dbReference>